<proteinExistence type="predicted"/>
<name>A0A512I994_9MICC</name>
<dbReference type="Proteomes" id="UP000321103">
    <property type="component" value="Unassembled WGS sequence"/>
</dbReference>
<dbReference type="AlphaFoldDB" id="A0A512I994"/>
<organism evidence="2 3">
    <name type="scientific">Kocuria turfanensis</name>
    <dbReference type="NCBI Taxonomy" id="388357"/>
    <lineage>
        <taxon>Bacteria</taxon>
        <taxon>Bacillati</taxon>
        <taxon>Actinomycetota</taxon>
        <taxon>Actinomycetes</taxon>
        <taxon>Micrococcales</taxon>
        <taxon>Micrococcaceae</taxon>
        <taxon>Kocuria</taxon>
    </lineage>
</organism>
<accession>A0A512I994</accession>
<sequence>MLLVHAASLETTADTVAAVRLAAQDTRPTPLLGAGTTCTDVLVQPVVGHRPVPARPYRRHAAQEVGSTTSGTAPGTVRTAGDGRYAGSGR</sequence>
<reference evidence="2 3" key="1">
    <citation type="submission" date="2019-07" db="EMBL/GenBank/DDBJ databases">
        <title>Whole genome shotgun sequence of Kocuria turfanensis NBRC 107627.</title>
        <authorList>
            <person name="Hosoyama A."/>
            <person name="Uohara A."/>
            <person name="Ohji S."/>
            <person name="Ichikawa N."/>
        </authorList>
    </citation>
    <scope>NUCLEOTIDE SEQUENCE [LARGE SCALE GENOMIC DNA]</scope>
    <source>
        <strain evidence="2 3">NBRC 107627</strain>
    </source>
</reference>
<dbReference type="EMBL" id="BJZS01000014">
    <property type="protein sequence ID" value="GEO94275.1"/>
    <property type="molecule type" value="Genomic_DNA"/>
</dbReference>
<gene>
    <name evidence="2" type="ORF">KTU01_03980</name>
</gene>
<evidence type="ECO:0000313" key="2">
    <source>
        <dbReference type="EMBL" id="GEO94275.1"/>
    </source>
</evidence>
<feature type="region of interest" description="Disordered" evidence="1">
    <location>
        <begin position="52"/>
        <end position="90"/>
    </location>
</feature>
<evidence type="ECO:0000313" key="3">
    <source>
        <dbReference type="Proteomes" id="UP000321103"/>
    </source>
</evidence>
<comment type="caution">
    <text evidence="2">The sequence shown here is derived from an EMBL/GenBank/DDBJ whole genome shotgun (WGS) entry which is preliminary data.</text>
</comment>
<keyword evidence="3" id="KW-1185">Reference proteome</keyword>
<evidence type="ECO:0000256" key="1">
    <source>
        <dbReference type="SAM" id="MobiDB-lite"/>
    </source>
</evidence>
<protein>
    <submittedName>
        <fullName evidence="2">Uncharacterized protein</fullName>
    </submittedName>
</protein>